<evidence type="ECO:0000256" key="7">
    <source>
        <dbReference type="ARBA" id="ARBA00022741"/>
    </source>
</evidence>
<dbReference type="PRINTS" id="PR00984">
    <property type="entry name" value="TRNASYNTHILE"/>
</dbReference>
<dbReference type="CDD" id="cd00818">
    <property type="entry name" value="IleRS_core"/>
    <property type="match status" value="1"/>
</dbReference>
<comment type="subcellular location">
    <subcellularLocation>
        <location evidence="1 14">Cytoplasm</location>
    </subcellularLocation>
</comment>
<keyword evidence="6 14" id="KW-0479">Metal-binding</keyword>
<dbReference type="RefSeq" id="WP_014354245.1">
    <property type="nucleotide sequence ID" value="NC_016893.1"/>
</dbReference>
<evidence type="ECO:0000256" key="4">
    <source>
        <dbReference type="ARBA" id="ARBA00022490"/>
    </source>
</evidence>
<name>H6Q523_WIGGL</name>
<evidence type="ECO:0000313" key="18">
    <source>
        <dbReference type="Proteomes" id="UP000009061"/>
    </source>
</evidence>
<dbReference type="InterPro" id="IPR009008">
    <property type="entry name" value="Val/Leu/Ile-tRNA-synth_edit"/>
</dbReference>
<comment type="cofactor">
    <cofactor evidence="14">
        <name>Zn(2+)</name>
        <dbReference type="ChEBI" id="CHEBI:29105"/>
    </cofactor>
    <text evidence="14">Binds 1 zinc ion per subunit.</text>
</comment>
<feature type="binding site" evidence="14">
    <location>
        <position position="564"/>
    </location>
    <ligand>
        <name>L-isoleucyl-5'-AMP</name>
        <dbReference type="ChEBI" id="CHEBI:178002"/>
    </ligand>
</feature>
<dbReference type="EC" id="6.1.1.5" evidence="14"/>
<dbReference type="InterPro" id="IPR033708">
    <property type="entry name" value="Anticodon_Ile_BEm"/>
</dbReference>
<feature type="binding site" evidence="14">
    <location>
        <position position="919"/>
    </location>
    <ligand>
        <name>Zn(2+)</name>
        <dbReference type="ChEBI" id="CHEBI:29105"/>
    </ligand>
</feature>
<keyword evidence="11 14" id="KW-0030">Aminoacyl-tRNA synthetase</keyword>
<evidence type="ECO:0000256" key="11">
    <source>
        <dbReference type="ARBA" id="ARBA00023146"/>
    </source>
</evidence>
<feature type="binding site" evidence="14">
    <location>
        <position position="907"/>
    </location>
    <ligand>
        <name>Zn(2+)</name>
        <dbReference type="ChEBI" id="CHEBI:29105"/>
    </ligand>
</feature>
<sequence>MNDYKNTLNLPNTKFKMRANLVKLEQEILTLWYQNNLYNKIRESKKGKKKFFLHDGPPYANGNIHIGHAVNKILKDIIIKYQSLSGYDAPYLPGWDCHGLPIELQVEKKIGTPTDLASAKIFRKKCRSYALKQIKKQKKDFIRIGVLGDWKNAYITMNFETEANIIRTLNKIIKKKYVYQGIKPVHWCINCKSALAETEVSYSTKESLAMDVAFSAFCMSSVKKIFKLKNSHNLSDIKILIWTTTPWTLVANRAIAVHENYEYVAIKVNQELLIIADLLVKSVTKRLKINKIEIIGKTLGKELNNLIFTNPLTNVNVPIIISKHVTLDLGSGAVHIAPAYGEDDYKISKKHNLEIYDPISLDGNYLLNNLPSLDGLNIFTVDKKINNLLKNKNALYSSDNIQHSYPHCWRHKIPTFFRATKQWFINMNHNQLRQKVIAEIKKISWVPYYGMEQITNLVLNRPDWCISRQRIWGIPISIFVNKDNESIHPKNFELIEKVSKKIKIHGIQAWWDLNKNELLGNEKNVYKQITDTLDVWFDSGSTYDSILRKKWLFLKNNPVDMYLEGSDQYRGWFMSSIVLSTAITGHRPCKTILAHGFVVDSKGRKMSKSAGNIVSPNSIIEKFGADILRLWVASNDYKSDMHISEEIIQRSVDIYRRIRNTIRFLLSNTNDFNPNEDLIAINDMLSIDQWALMKTKKKQKEIIFSYKKYHFYEVIKKIIEFCSTDMGSFYLDIVKDRQYTNFKTSLSRRSCQTTLYYILESIVRWIMPILPFTAHEVWQYIPGNRSKYIFTEEWYNKILEIKCNNRITKIIWNILNNLRAKINKMIEYKRKEKKIHSSLEVKVIIYLDESILNKIIFLKKELHFFFLVSEVVLKNYCDELKNSDIASENKRLKIYIEKSEGQKCLRCWHYTNLIEKDICERCTNNIAGNSEIRNFF</sequence>
<comment type="domain">
    <text evidence="14">IleRS has two distinct active sites: one for aminoacylation and one for editing. The misactivated valine is translocated from the active site to the editing site, which sterically excludes the correctly activated isoleucine. The single editing site contains two valyl binding pockets, one specific for each substrate (Val-AMP or Val-tRNA(Ile)).</text>
</comment>
<evidence type="ECO:0000256" key="13">
    <source>
        <dbReference type="ARBA" id="ARBA00048359"/>
    </source>
</evidence>
<dbReference type="SUPFAM" id="SSF47323">
    <property type="entry name" value="Anticodon-binding domain of a subclass of class I aminoacyl-tRNA synthetases"/>
    <property type="match status" value="1"/>
</dbReference>
<evidence type="ECO:0000256" key="8">
    <source>
        <dbReference type="ARBA" id="ARBA00022833"/>
    </source>
</evidence>
<feature type="short sequence motif" description="'HIGH' region" evidence="14">
    <location>
        <begin position="58"/>
        <end position="68"/>
    </location>
</feature>
<evidence type="ECO:0000256" key="1">
    <source>
        <dbReference type="ARBA" id="ARBA00004496"/>
    </source>
</evidence>
<dbReference type="PANTHER" id="PTHR42765">
    <property type="entry name" value="SOLEUCYL-TRNA SYNTHETASE"/>
    <property type="match status" value="1"/>
</dbReference>
<keyword evidence="4 14" id="KW-0963">Cytoplasm</keyword>
<evidence type="ECO:0000256" key="9">
    <source>
        <dbReference type="ARBA" id="ARBA00022840"/>
    </source>
</evidence>
<keyword evidence="5 14" id="KW-0436">Ligase</keyword>
<dbReference type="STRING" id="1142511.WIGMOR_0483"/>
<dbReference type="FunFam" id="1.10.730.20:FF:000001">
    <property type="entry name" value="Isoleucine--tRNA ligase"/>
    <property type="match status" value="1"/>
</dbReference>
<dbReference type="InterPro" id="IPR001412">
    <property type="entry name" value="aa-tRNA-synth_I_CS"/>
</dbReference>
<keyword evidence="10 14" id="KW-0648">Protein biosynthesis</keyword>
<dbReference type="HOGENOM" id="CLU_001493_7_0_6"/>
<dbReference type="NCBIfam" id="TIGR00392">
    <property type="entry name" value="ileS"/>
    <property type="match status" value="1"/>
</dbReference>
<dbReference type="InterPro" id="IPR050081">
    <property type="entry name" value="Ile-tRNA_ligase"/>
</dbReference>
<dbReference type="GO" id="GO:0004822">
    <property type="term" value="F:isoleucine-tRNA ligase activity"/>
    <property type="evidence" value="ECO:0007669"/>
    <property type="project" value="UniProtKB-UniRule"/>
</dbReference>
<dbReference type="InterPro" id="IPR002300">
    <property type="entry name" value="aa-tRNA-synth_Ia"/>
</dbReference>
<evidence type="ECO:0000256" key="10">
    <source>
        <dbReference type="ARBA" id="ARBA00022917"/>
    </source>
</evidence>
<accession>H6Q523</accession>
<dbReference type="OrthoDB" id="9810365at2"/>
<protein>
    <recommendedName>
        <fullName evidence="14">Isoleucine--tRNA ligase</fullName>
        <ecNumber evidence="14">6.1.1.5</ecNumber>
    </recommendedName>
    <alternativeName>
        <fullName evidence="14">Isoleucyl-tRNA synthetase</fullName>
        <shortName evidence="14">IleRS</shortName>
    </alternativeName>
</protein>
<dbReference type="GO" id="GO:0005829">
    <property type="term" value="C:cytosol"/>
    <property type="evidence" value="ECO:0007669"/>
    <property type="project" value="TreeGrafter"/>
</dbReference>
<dbReference type="SUPFAM" id="SSF52374">
    <property type="entry name" value="Nucleotidylyl transferase"/>
    <property type="match status" value="1"/>
</dbReference>
<comment type="function">
    <text evidence="12 14">Catalyzes the attachment of isoleucine to tRNA(Ile). As IleRS can inadvertently accommodate and process structurally similar amino acids such as valine, to avoid such errors it has two additional distinct tRNA(Ile)-dependent editing activities. One activity is designated as 'pretransfer' editing and involves the hydrolysis of activated Val-AMP. The other activity is designated 'posttransfer' editing and involves deacylation of mischarged Val-tRNA(Ile).</text>
</comment>
<evidence type="ECO:0000256" key="6">
    <source>
        <dbReference type="ARBA" id="ARBA00022723"/>
    </source>
</evidence>
<dbReference type="eggNOG" id="COG0060">
    <property type="taxonomic scope" value="Bacteria"/>
</dbReference>
<dbReference type="Pfam" id="PF00133">
    <property type="entry name" value="tRNA-synt_1"/>
    <property type="match status" value="1"/>
</dbReference>
<dbReference type="InterPro" id="IPR002301">
    <property type="entry name" value="Ile-tRNA-ligase"/>
</dbReference>
<dbReference type="GO" id="GO:0002161">
    <property type="term" value="F:aminoacyl-tRNA deacylase activity"/>
    <property type="evidence" value="ECO:0007669"/>
    <property type="project" value="InterPro"/>
</dbReference>
<dbReference type="FunFam" id="3.40.50.620:FF:000048">
    <property type="entry name" value="Isoleucine--tRNA ligase"/>
    <property type="match status" value="1"/>
</dbReference>
<evidence type="ECO:0000256" key="12">
    <source>
        <dbReference type="ARBA" id="ARBA00025217"/>
    </source>
</evidence>
<dbReference type="GO" id="GO:0008270">
    <property type="term" value="F:zinc ion binding"/>
    <property type="evidence" value="ECO:0007669"/>
    <property type="project" value="UniProtKB-UniRule"/>
</dbReference>
<reference evidence="17 18" key="1">
    <citation type="journal article" date="2012" name="MBio">
        <title>Insight into the transmission biology and species-specific functional capabilities of tsetse (Diptera: glossinidae) obligate symbiont wigglesworthia.</title>
        <authorList>
            <person name="Rio R.V."/>
            <person name="Symula R.E."/>
            <person name="Wang J."/>
            <person name="Lohs C."/>
            <person name="Wu Y.N."/>
            <person name="Snyder A.K."/>
            <person name="Bjornson R.D."/>
            <person name="Oshima K."/>
            <person name="Biehl B.S."/>
            <person name="Perna N.T."/>
            <person name="Hattori M."/>
            <person name="Aksoy S."/>
        </authorList>
    </citation>
    <scope>NUCLEOTIDE SEQUENCE [LARGE SCALE GENOMIC DNA]</scope>
    <source>
        <strain evidence="17">WGM</strain>
    </source>
</reference>
<feature type="short sequence motif" description="'KMSKS' region" evidence="14">
    <location>
        <begin position="605"/>
        <end position="609"/>
    </location>
</feature>
<dbReference type="InterPro" id="IPR009080">
    <property type="entry name" value="tRNAsynth_Ia_anticodon-bd"/>
</dbReference>
<proteinExistence type="inferred from homology"/>
<evidence type="ECO:0000259" key="16">
    <source>
        <dbReference type="Pfam" id="PF08264"/>
    </source>
</evidence>
<evidence type="ECO:0000256" key="5">
    <source>
        <dbReference type="ARBA" id="ARBA00022598"/>
    </source>
</evidence>
<dbReference type="GO" id="GO:0000049">
    <property type="term" value="F:tRNA binding"/>
    <property type="evidence" value="ECO:0007669"/>
    <property type="project" value="InterPro"/>
</dbReference>
<evidence type="ECO:0000313" key="17">
    <source>
        <dbReference type="EMBL" id="AFA41306.1"/>
    </source>
</evidence>
<evidence type="ECO:0000259" key="15">
    <source>
        <dbReference type="Pfam" id="PF00133"/>
    </source>
</evidence>
<feature type="domain" description="Aminoacyl-tRNA synthetase class Ia" evidence="15">
    <location>
        <begin position="28"/>
        <end position="644"/>
    </location>
</feature>
<dbReference type="KEGG" id="wgl:WIGMOR_0483"/>
<keyword evidence="18" id="KW-1185">Reference proteome</keyword>
<keyword evidence="9 14" id="KW-0067">ATP-binding</keyword>
<feature type="binding site" evidence="14">
    <location>
        <position position="922"/>
    </location>
    <ligand>
        <name>Zn(2+)</name>
        <dbReference type="ChEBI" id="CHEBI:29105"/>
    </ligand>
</feature>
<dbReference type="InterPro" id="IPR023585">
    <property type="entry name" value="Ile-tRNA-ligase_type1"/>
</dbReference>
<dbReference type="InterPro" id="IPR013155">
    <property type="entry name" value="M/V/L/I-tRNA-synth_anticd-bd"/>
</dbReference>
<comment type="subunit">
    <text evidence="3 14">Monomer.</text>
</comment>
<dbReference type="Gene3D" id="3.40.50.620">
    <property type="entry name" value="HUPs"/>
    <property type="match status" value="2"/>
</dbReference>
<comment type="similarity">
    <text evidence="2 14">Belongs to the class-I aminoacyl-tRNA synthetase family. IleS type 1 subfamily.</text>
</comment>
<comment type="catalytic activity">
    <reaction evidence="13 14">
        <text>tRNA(Ile) + L-isoleucine + ATP = L-isoleucyl-tRNA(Ile) + AMP + diphosphate</text>
        <dbReference type="Rhea" id="RHEA:11060"/>
        <dbReference type="Rhea" id="RHEA-COMP:9666"/>
        <dbReference type="Rhea" id="RHEA-COMP:9695"/>
        <dbReference type="ChEBI" id="CHEBI:30616"/>
        <dbReference type="ChEBI" id="CHEBI:33019"/>
        <dbReference type="ChEBI" id="CHEBI:58045"/>
        <dbReference type="ChEBI" id="CHEBI:78442"/>
        <dbReference type="ChEBI" id="CHEBI:78528"/>
        <dbReference type="ChEBI" id="CHEBI:456215"/>
        <dbReference type="EC" id="6.1.1.5"/>
    </reaction>
</comment>
<organism evidence="17 18">
    <name type="scientific">Wigglesworthia glossinidia endosymbiont of Glossina morsitans morsitans</name>
    <name type="common">Yale colony</name>
    <dbReference type="NCBI Taxonomy" id="1142511"/>
    <lineage>
        <taxon>Bacteria</taxon>
        <taxon>Pseudomonadati</taxon>
        <taxon>Pseudomonadota</taxon>
        <taxon>Gammaproteobacteria</taxon>
        <taxon>Enterobacterales</taxon>
        <taxon>Erwiniaceae</taxon>
        <taxon>Wigglesworthia</taxon>
    </lineage>
</organism>
<dbReference type="Gene3D" id="1.10.730.20">
    <property type="match status" value="1"/>
</dbReference>
<gene>
    <name evidence="14 17" type="primary">ileS</name>
    <name evidence="17" type="ORF">WIGMOR_0483</name>
</gene>
<feature type="binding site" evidence="14">
    <location>
        <position position="608"/>
    </location>
    <ligand>
        <name>ATP</name>
        <dbReference type="ChEBI" id="CHEBI:30616"/>
    </ligand>
</feature>
<dbReference type="CDD" id="cd07960">
    <property type="entry name" value="Anticodon_Ia_Ile_BEm"/>
    <property type="match status" value="1"/>
</dbReference>
<dbReference type="Pfam" id="PF08264">
    <property type="entry name" value="Anticodon_1"/>
    <property type="match status" value="1"/>
</dbReference>
<dbReference type="HAMAP" id="MF_02002">
    <property type="entry name" value="Ile_tRNA_synth_type1"/>
    <property type="match status" value="1"/>
</dbReference>
<dbReference type="PANTHER" id="PTHR42765:SF1">
    <property type="entry name" value="ISOLEUCINE--TRNA LIGASE, MITOCHONDRIAL"/>
    <property type="match status" value="1"/>
</dbReference>
<evidence type="ECO:0000256" key="2">
    <source>
        <dbReference type="ARBA" id="ARBA00006887"/>
    </source>
</evidence>
<feature type="domain" description="Methionyl/Valyl/Leucyl/Isoleucyl-tRNA synthetase anticodon-binding" evidence="16">
    <location>
        <begin position="688"/>
        <end position="845"/>
    </location>
</feature>
<dbReference type="GO" id="GO:0006428">
    <property type="term" value="P:isoleucyl-tRNA aminoacylation"/>
    <property type="evidence" value="ECO:0007669"/>
    <property type="project" value="UniProtKB-UniRule"/>
</dbReference>
<dbReference type="GO" id="GO:0005524">
    <property type="term" value="F:ATP binding"/>
    <property type="evidence" value="ECO:0007669"/>
    <property type="project" value="UniProtKB-UniRule"/>
</dbReference>
<keyword evidence="7 14" id="KW-0547">Nucleotide-binding</keyword>
<dbReference type="SUPFAM" id="SSF50677">
    <property type="entry name" value="ValRS/IleRS/LeuRS editing domain"/>
    <property type="match status" value="1"/>
</dbReference>
<dbReference type="InterPro" id="IPR014729">
    <property type="entry name" value="Rossmann-like_a/b/a_fold"/>
</dbReference>
<evidence type="ECO:0000256" key="3">
    <source>
        <dbReference type="ARBA" id="ARBA00011245"/>
    </source>
</evidence>
<dbReference type="Proteomes" id="UP000009061">
    <property type="component" value="Chromosome"/>
</dbReference>
<dbReference type="FunFam" id="3.40.50.620:FF:000042">
    <property type="entry name" value="Isoleucine--tRNA ligase"/>
    <property type="match status" value="1"/>
</dbReference>
<dbReference type="EMBL" id="CP003315">
    <property type="protein sequence ID" value="AFA41306.1"/>
    <property type="molecule type" value="Genomic_DNA"/>
</dbReference>
<dbReference type="PROSITE" id="PS00178">
    <property type="entry name" value="AA_TRNA_LIGASE_I"/>
    <property type="match status" value="1"/>
</dbReference>
<dbReference type="AlphaFoldDB" id="H6Q523"/>
<feature type="binding site" evidence="14">
    <location>
        <position position="904"/>
    </location>
    <ligand>
        <name>Zn(2+)</name>
        <dbReference type="ChEBI" id="CHEBI:29105"/>
    </ligand>
</feature>
<evidence type="ECO:0000256" key="14">
    <source>
        <dbReference type="HAMAP-Rule" id="MF_02002"/>
    </source>
</evidence>
<keyword evidence="8 14" id="KW-0862">Zinc</keyword>